<dbReference type="GO" id="GO:0005737">
    <property type="term" value="C:cytoplasm"/>
    <property type="evidence" value="ECO:0007669"/>
    <property type="project" value="TreeGrafter"/>
</dbReference>
<accession>A0A165JT18</accession>
<evidence type="ECO:0000313" key="3">
    <source>
        <dbReference type="Proteomes" id="UP000076842"/>
    </source>
</evidence>
<proteinExistence type="predicted"/>
<dbReference type="STRING" id="1353952.A0A165JT18"/>
<evidence type="ECO:0000313" key="2">
    <source>
        <dbReference type="EMBL" id="KZT62232.1"/>
    </source>
</evidence>
<dbReference type="PANTHER" id="PTHR13847">
    <property type="entry name" value="SARCOSINE DEHYDROGENASE-RELATED"/>
    <property type="match status" value="1"/>
</dbReference>
<dbReference type="EMBL" id="KV423918">
    <property type="protein sequence ID" value="KZT62232.1"/>
    <property type="molecule type" value="Genomic_DNA"/>
</dbReference>
<dbReference type="Proteomes" id="UP000076842">
    <property type="component" value="Unassembled WGS sequence"/>
</dbReference>
<evidence type="ECO:0000259" key="1">
    <source>
        <dbReference type="Pfam" id="PF01266"/>
    </source>
</evidence>
<dbReference type="Gene3D" id="3.30.9.10">
    <property type="entry name" value="D-Amino Acid Oxidase, subunit A, domain 2"/>
    <property type="match status" value="1"/>
</dbReference>
<gene>
    <name evidence="2" type="ORF">CALCODRAFT_426617</name>
</gene>
<dbReference type="Pfam" id="PF01266">
    <property type="entry name" value="DAO"/>
    <property type="match status" value="1"/>
</dbReference>
<dbReference type="AlphaFoldDB" id="A0A165JT18"/>
<dbReference type="InParanoid" id="A0A165JT18"/>
<name>A0A165JT18_9BASI</name>
<organism evidence="2 3">
    <name type="scientific">Calocera cornea HHB12733</name>
    <dbReference type="NCBI Taxonomy" id="1353952"/>
    <lineage>
        <taxon>Eukaryota</taxon>
        <taxon>Fungi</taxon>
        <taxon>Dikarya</taxon>
        <taxon>Basidiomycota</taxon>
        <taxon>Agaricomycotina</taxon>
        <taxon>Dacrymycetes</taxon>
        <taxon>Dacrymycetales</taxon>
        <taxon>Dacrymycetaceae</taxon>
        <taxon>Calocera</taxon>
    </lineage>
</organism>
<dbReference type="SUPFAM" id="SSF51905">
    <property type="entry name" value="FAD/NAD(P)-binding domain"/>
    <property type="match status" value="1"/>
</dbReference>
<reference evidence="2 3" key="1">
    <citation type="journal article" date="2016" name="Mol. Biol. Evol.">
        <title>Comparative Genomics of Early-Diverging Mushroom-Forming Fungi Provides Insights into the Origins of Lignocellulose Decay Capabilities.</title>
        <authorList>
            <person name="Nagy L.G."/>
            <person name="Riley R."/>
            <person name="Tritt A."/>
            <person name="Adam C."/>
            <person name="Daum C."/>
            <person name="Floudas D."/>
            <person name="Sun H."/>
            <person name="Yadav J.S."/>
            <person name="Pangilinan J."/>
            <person name="Larsson K.H."/>
            <person name="Matsuura K."/>
            <person name="Barry K."/>
            <person name="Labutti K."/>
            <person name="Kuo R."/>
            <person name="Ohm R.A."/>
            <person name="Bhattacharya S.S."/>
            <person name="Shirouzu T."/>
            <person name="Yoshinaga Y."/>
            <person name="Martin F.M."/>
            <person name="Grigoriev I.V."/>
            <person name="Hibbett D.S."/>
        </authorList>
    </citation>
    <scope>NUCLEOTIDE SEQUENCE [LARGE SCALE GENOMIC DNA]</scope>
    <source>
        <strain evidence="2 3">HHB12733</strain>
    </source>
</reference>
<dbReference type="OrthoDB" id="429143at2759"/>
<feature type="domain" description="FAD dependent oxidoreductase" evidence="1">
    <location>
        <begin position="56"/>
        <end position="429"/>
    </location>
</feature>
<dbReference type="Gene3D" id="3.50.50.60">
    <property type="entry name" value="FAD/NAD(P)-binding domain"/>
    <property type="match status" value="1"/>
</dbReference>
<protein>
    <submittedName>
        <fullName evidence="2">FAD dependent oxidoreductase</fullName>
    </submittedName>
</protein>
<keyword evidence="3" id="KW-1185">Reference proteome</keyword>
<dbReference type="InterPro" id="IPR036188">
    <property type="entry name" value="FAD/NAD-bd_sf"/>
</dbReference>
<dbReference type="InterPro" id="IPR006076">
    <property type="entry name" value="FAD-dep_OxRdtase"/>
</dbReference>
<dbReference type="PANTHER" id="PTHR13847:SF260">
    <property type="entry name" value="FAD DEPENDENT OXIDOREDUCTASE DOMAIN-CONTAINING PROTEIN"/>
    <property type="match status" value="1"/>
</dbReference>
<sequence length="459" mass="50364">MASEVAPTLAPLSTGSHVVPKPATLPHTNPSVSFWTARARQSDLIGHAAPFPVQADCVIIGSGMSGSLAAYFTLLVQPQLPHGVVMLEAREAVNAATACNGGHCRPDCYRGYSPYKQLVGAAQAMKILKNEMDTLNLVEKLVSDENIDCDFWRGRSFDAMMTDDCKADFRRSYDEFIRDGGNIDEVEWIDDKAAAQEATRLVNVQAAASFPAGSFYPYKFTAHLLKRAMSMGLNLQIHTPATSVVAGDGFWMIDTPRGTIRTRKVLHATNGYASAIFPEFVGKIVPYYGQCSSIIPTKAFSGKNMLSHTIRHACMQDSSYLIQRPADGTVILGGGEFVYRDAHINNCDDSKVMPAITELLRNVMKDNFDGWGEEAHGEGFERDWAGIQGYARDGLPFIGAFPGKEGQFVCAGFHGHGMARIATCARGVAMMMLGRPWEDTELPECFQITKERLDRKVRM</sequence>